<evidence type="ECO:0000256" key="1">
    <source>
        <dbReference type="ARBA" id="ARBA00004604"/>
    </source>
</evidence>
<dbReference type="InterPro" id="IPR035979">
    <property type="entry name" value="RBD_domain_sf"/>
</dbReference>
<feature type="compositionally biased region" description="Basic residues" evidence="5">
    <location>
        <begin position="355"/>
        <end position="370"/>
    </location>
</feature>
<dbReference type="GeneID" id="19280038"/>
<dbReference type="STRING" id="1229662.W3WHL1"/>
<feature type="compositionally biased region" description="Acidic residues" evidence="5">
    <location>
        <begin position="322"/>
        <end position="335"/>
    </location>
</feature>
<evidence type="ECO:0000256" key="4">
    <source>
        <dbReference type="PROSITE-ProRule" id="PRU00176"/>
    </source>
</evidence>
<dbReference type="InterPro" id="IPR000504">
    <property type="entry name" value="RRM_dom"/>
</dbReference>
<dbReference type="KEGG" id="pfy:PFICI_15025"/>
<dbReference type="PROSITE" id="PS50102">
    <property type="entry name" value="RRM"/>
    <property type="match status" value="1"/>
</dbReference>
<evidence type="ECO:0000259" key="6">
    <source>
        <dbReference type="PROSITE" id="PS50102"/>
    </source>
</evidence>
<sequence>MAPELRSRRASSSSQKSTPKSKGGAATTKRKAADDASPVVVKKTKAVKADTPAKKATKASKPAKKVEEPAEPVAADDEHPFSDDDEQDNDQALALAGVSDSEDEAAVDESAAFKEGQDVGKAPVSSKAVEKSKKAGKGGKQDKAVVYIGRIPHGFYERQMHEYFGQFGDISRLRLSRNKKTGQSKHFAFIEFADESTAEYVVKSMNNYLLFGHLLKCRIVPNAQVHDDLFKGAGKRYKAIPSNKIEANKLKKPLSEGEWAAKISKENNKRAQKAKKLSALGYDFDAPQLKDAVAPTAGALEAAEEEAPKAIEAAPPAAESEAPAEEDVGDGIESLDGDKVVKQPAKANKQNGAKGGKKAKKAAKPKKTKA</sequence>
<dbReference type="eggNOG" id="KOG4208">
    <property type="taxonomic scope" value="Eukaryota"/>
</dbReference>
<feature type="region of interest" description="Disordered" evidence="5">
    <location>
        <begin position="1"/>
        <end position="136"/>
    </location>
</feature>
<feature type="domain" description="RRM" evidence="6">
    <location>
        <begin position="144"/>
        <end position="222"/>
    </location>
</feature>
<evidence type="ECO:0000256" key="2">
    <source>
        <dbReference type="ARBA" id="ARBA00022884"/>
    </source>
</evidence>
<evidence type="ECO:0000313" key="8">
    <source>
        <dbReference type="Proteomes" id="UP000030651"/>
    </source>
</evidence>
<dbReference type="Pfam" id="PF00076">
    <property type="entry name" value="RRM_1"/>
    <property type="match status" value="1"/>
</dbReference>
<evidence type="ECO:0000313" key="7">
    <source>
        <dbReference type="EMBL" id="ETS73420.1"/>
    </source>
</evidence>
<dbReference type="FunCoup" id="W3WHL1">
    <property type="interactions" value="785"/>
</dbReference>
<dbReference type="PANTHER" id="PTHR46754">
    <property type="entry name" value="MKI67 FHA DOMAIN-INTERACTING NUCLEOLAR PHOSPHOPROTEIN"/>
    <property type="match status" value="1"/>
</dbReference>
<protein>
    <recommendedName>
        <fullName evidence="6">RRM domain-containing protein</fullName>
    </recommendedName>
</protein>
<comment type="subcellular location">
    <subcellularLocation>
        <location evidence="1">Nucleus</location>
        <location evidence="1">Nucleolus</location>
    </subcellularLocation>
</comment>
<dbReference type="GO" id="GO:0005730">
    <property type="term" value="C:nucleolus"/>
    <property type="evidence" value="ECO:0007669"/>
    <property type="project" value="UniProtKB-SubCell"/>
</dbReference>
<name>W3WHL1_PESFW</name>
<dbReference type="OrthoDB" id="21467at2759"/>
<evidence type="ECO:0000256" key="5">
    <source>
        <dbReference type="SAM" id="MobiDB-lite"/>
    </source>
</evidence>
<accession>W3WHL1</accession>
<feature type="region of interest" description="Disordered" evidence="5">
    <location>
        <begin position="299"/>
        <end position="370"/>
    </location>
</feature>
<dbReference type="GO" id="GO:0003723">
    <property type="term" value="F:RNA binding"/>
    <property type="evidence" value="ECO:0007669"/>
    <property type="project" value="UniProtKB-UniRule"/>
</dbReference>
<dbReference type="AlphaFoldDB" id="W3WHL1"/>
<dbReference type="CDD" id="cd12307">
    <property type="entry name" value="RRM_NIFK_like"/>
    <property type="match status" value="1"/>
</dbReference>
<feature type="compositionally biased region" description="Low complexity" evidence="5">
    <location>
        <begin position="10"/>
        <end position="27"/>
    </location>
</feature>
<evidence type="ECO:0000256" key="3">
    <source>
        <dbReference type="ARBA" id="ARBA00023242"/>
    </source>
</evidence>
<keyword evidence="2 4" id="KW-0694">RNA-binding</keyword>
<keyword evidence="8" id="KW-1185">Reference proteome</keyword>
<keyword evidence="3" id="KW-0539">Nucleus</keyword>
<feature type="compositionally biased region" description="Low complexity" evidence="5">
    <location>
        <begin position="342"/>
        <end position="352"/>
    </location>
</feature>
<proteinExistence type="predicted"/>
<gene>
    <name evidence="7" type="ORF">PFICI_15025</name>
</gene>
<reference evidence="8" key="1">
    <citation type="journal article" date="2015" name="BMC Genomics">
        <title>Genomic and transcriptomic analysis of the endophytic fungus Pestalotiopsis fici reveals its lifestyle and high potential for synthesis of natural products.</title>
        <authorList>
            <person name="Wang X."/>
            <person name="Zhang X."/>
            <person name="Liu L."/>
            <person name="Xiang M."/>
            <person name="Wang W."/>
            <person name="Sun X."/>
            <person name="Che Y."/>
            <person name="Guo L."/>
            <person name="Liu G."/>
            <person name="Guo L."/>
            <person name="Wang C."/>
            <person name="Yin W.B."/>
            <person name="Stadler M."/>
            <person name="Zhang X."/>
            <person name="Liu X."/>
        </authorList>
    </citation>
    <scope>NUCLEOTIDE SEQUENCE [LARGE SCALE GENOMIC DNA]</scope>
    <source>
        <strain evidence="8">W106-1 / CGMCC3.15140</strain>
    </source>
</reference>
<dbReference type="Gene3D" id="3.30.70.330">
    <property type="match status" value="1"/>
</dbReference>
<dbReference type="Proteomes" id="UP000030651">
    <property type="component" value="Unassembled WGS sequence"/>
</dbReference>
<dbReference type="SMART" id="SM00360">
    <property type="entry name" value="RRM"/>
    <property type="match status" value="1"/>
</dbReference>
<dbReference type="HOGENOM" id="CLU_025741_5_0_1"/>
<dbReference type="InterPro" id="IPR012677">
    <property type="entry name" value="Nucleotide-bd_a/b_plait_sf"/>
</dbReference>
<dbReference type="EMBL" id="KI912122">
    <property type="protein sequence ID" value="ETS73420.1"/>
    <property type="molecule type" value="Genomic_DNA"/>
</dbReference>
<dbReference type="OMA" id="WKGANKR"/>
<feature type="compositionally biased region" description="Low complexity" evidence="5">
    <location>
        <begin position="310"/>
        <end position="321"/>
    </location>
</feature>
<dbReference type="InParanoid" id="W3WHL1"/>
<dbReference type="RefSeq" id="XP_007841797.1">
    <property type="nucleotide sequence ID" value="XM_007843606.1"/>
</dbReference>
<organism evidence="7 8">
    <name type="scientific">Pestalotiopsis fici (strain W106-1 / CGMCC3.15140)</name>
    <dbReference type="NCBI Taxonomy" id="1229662"/>
    <lineage>
        <taxon>Eukaryota</taxon>
        <taxon>Fungi</taxon>
        <taxon>Dikarya</taxon>
        <taxon>Ascomycota</taxon>
        <taxon>Pezizomycotina</taxon>
        <taxon>Sordariomycetes</taxon>
        <taxon>Xylariomycetidae</taxon>
        <taxon>Amphisphaeriales</taxon>
        <taxon>Sporocadaceae</taxon>
        <taxon>Pestalotiopsis</taxon>
    </lineage>
</organism>
<dbReference type="SUPFAM" id="SSF54928">
    <property type="entry name" value="RNA-binding domain, RBD"/>
    <property type="match status" value="1"/>
</dbReference>